<feature type="transmembrane region" description="Helical" evidence="6">
    <location>
        <begin position="426"/>
        <end position="446"/>
    </location>
</feature>
<evidence type="ECO:0000256" key="3">
    <source>
        <dbReference type="ARBA" id="ARBA00022692"/>
    </source>
</evidence>
<feature type="transmembrane region" description="Helical" evidence="6">
    <location>
        <begin position="502"/>
        <end position="521"/>
    </location>
</feature>
<feature type="transmembrane region" description="Helical" evidence="6">
    <location>
        <begin position="380"/>
        <end position="397"/>
    </location>
</feature>
<dbReference type="PANTHER" id="PTHR34697">
    <property type="entry name" value="PHOSPHATIDYLGLYCEROL LYSYLTRANSFERASE"/>
    <property type="match status" value="1"/>
</dbReference>
<feature type="transmembrane region" description="Helical" evidence="6">
    <location>
        <begin position="86"/>
        <end position="108"/>
    </location>
</feature>
<evidence type="ECO:0000256" key="1">
    <source>
        <dbReference type="ARBA" id="ARBA00004651"/>
    </source>
</evidence>
<dbReference type="AlphaFoldDB" id="A0AA42CHZ5"/>
<comment type="caution">
    <text evidence="8">The sequence shown here is derived from an EMBL/GenBank/DDBJ whole genome shotgun (WGS) entry which is preliminary data.</text>
</comment>
<feature type="domain" description="Phosphatidylglycerol lysyltransferase C-terminal" evidence="7">
    <location>
        <begin position="556"/>
        <end position="630"/>
    </location>
</feature>
<dbReference type="EMBL" id="JAPDNT010000053">
    <property type="protein sequence ID" value="MCW3477796.1"/>
    <property type="molecule type" value="Genomic_DNA"/>
</dbReference>
<sequence>MNDTLKKILRHVPAVLGVALLFGAIYVVQKEFRSLKVADISRALHAIPTVALVASFVWTVLSYFILTFYDRLGTIYAGKKVSYGKVAFASFCAYSLAHNLGFAAVSGAAVRYRLYAHWGLTPLQIGKVVAFCSLTFGLGGMVLGGIILFTEPQAVPFFGDKFPPSAMYAIGAVLWVIVIAYITLSRCLGVIKVMGHEVELPGWRMAILQVLLATVDVAVTAAIFHALLPPTPGMTYLRFLGVYLASYTAGLAANLPGGLGVFDTAMLLGLSPYMEPPQIVGAIVVFRLYYYIIPLFLAGALFAGNEILLRGRGLLKRASGLRGVQAIGRWSEPDFVVAAVTGVVALSGTLLLSIGVLAPGSDFSWIDPDFADVVNQAGDFVPSLIGVALLVMAAALAQRVNLAWIATLVLLLLGAAFTLAQGQNLWVPAVLVLAAGVIAPFHQAFYRHARLLSGKLQAGTAVPLLTLVACVLALASFEPHVRWLDSNSWWQVILSRDVPNSLRASVALAVGLALVALWRLLRPGRVRWAAWTEEARRRYASLGAEPPAQADGIVCGEADRAVIAFRRVGPVMLALGDPVGPESDRVSAVWRLRDLAQQEGLDPAVWRARRNLLTVYGDLGLAALPLGPDGLPLADAEDAEGPHADRYLVCVAERDLPTLLPLLPALAEP</sequence>
<evidence type="ECO:0000313" key="9">
    <source>
        <dbReference type="Proteomes" id="UP001165679"/>
    </source>
</evidence>
<dbReference type="Proteomes" id="UP001165679">
    <property type="component" value="Unassembled WGS sequence"/>
</dbReference>
<organism evidence="8 9">
    <name type="scientific">Limobrevibacterium gyesilva</name>
    <dbReference type="NCBI Taxonomy" id="2991712"/>
    <lineage>
        <taxon>Bacteria</taxon>
        <taxon>Pseudomonadati</taxon>
        <taxon>Pseudomonadota</taxon>
        <taxon>Alphaproteobacteria</taxon>
        <taxon>Acetobacterales</taxon>
        <taxon>Acetobacteraceae</taxon>
        <taxon>Limobrevibacterium</taxon>
    </lineage>
</organism>
<keyword evidence="5 6" id="KW-0472">Membrane</keyword>
<protein>
    <submittedName>
        <fullName evidence="8">Phosphatidylglycerol lysyltransferase domain-containing protein</fullName>
    </submittedName>
</protein>
<dbReference type="InterPro" id="IPR024320">
    <property type="entry name" value="LPG_synthase_C"/>
</dbReference>
<feature type="transmembrane region" description="Helical" evidence="6">
    <location>
        <begin position="12"/>
        <end position="28"/>
    </location>
</feature>
<keyword evidence="3 6" id="KW-0812">Transmembrane</keyword>
<feature type="transmembrane region" description="Helical" evidence="6">
    <location>
        <begin position="402"/>
        <end position="420"/>
    </location>
</feature>
<evidence type="ECO:0000256" key="6">
    <source>
        <dbReference type="SAM" id="Phobius"/>
    </source>
</evidence>
<feature type="transmembrane region" description="Helical" evidence="6">
    <location>
        <begin position="288"/>
        <end position="309"/>
    </location>
</feature>
<feature type="transmembrane region" description="Helical" evidence="6">
    <location>
        <begin position="335"/>
        <end position="360"/>
    </location>
</feature>
<proteinExistence type="predicted"/>
<feature type="transmembrane region" description="Helical" evidence="6">
    <location>
        <begin position="128"/>
        <end position="150"/>
    </location>
</feature>
<feature type="transmembrane region" description="Helical" evidence="6">
    <location>
        <begin position="162"/>
        <end position="183"/>
    </location>
</feature>
<feature type="transmembrane region" description="Helical" evidence="6">
    <location>
        <begin position="240"/>
        <end position="268"/>
    </location>
</feature>
<comment type="subcellular location">
    <subcellularLocation>
        <location evidence="1">Cell membrane</location>
        <topology evidence="1">Multi-pass membrane protein</topology>
    </subcellularLocation>
</comment>
<feature type="transmembrane region" description="Helical" evidence="6">
    <location>
        <begin position="43"/>
        <end position="66"/>
    </location>
</feature>
<keyword evidence="4 6" id="KW-1133">Transmembrane helix</keyword>
<feature type="transmembrane region" description="Helical" evidence="6">
    <location>
        <begin position="203"/>
        <end position="228"/>
    </location>
</feature>
<reference evidence="8" key="1">
    <citation type="submission" date="2022-09" db="EMBL/GenBank/DDBJ databases">
        <title>Rhodovastum sp. nov. RN2-1 isolated from soil in Seongnam, South Korea.</title>
        <authorList>
            <person name="Le N.T."/>
        </authorList>
    </citation>
    <scope>NUCLEOTIDE SEQUENCE</scope>
    <source>
        <strain evidence="8">RN2-1</strain>
    </source>
</reference>
<reference evidence="8" key="2">
    <citation type="submission" date="2022-10" db="EMBL/GenBank/DDBJ databases">
        <authorList>
            <person name="Trinh H.N."/>
        </authorList>
    </citation>
    <scope>NUCLEOTIDE SEQUENCE</scope>
    <source>
        <strain evidence="8">RN2-1</strain>
    </source>
</reference>
<evidence type="ECO:0000259" key="7">
    <source>
        <dbReference type="Pfam" id="PF09924"/>
    </source>
</evidence>
<keyword evidence="2" id="KW-1003">Cell membrane</keyword>
<evidence type="ECO:0000256" key="5">
    <source>
        <dbReference type="ARBA" id="ARBA00023136"/>
    </source>
</evidence>
<dbReference type="InterPro" id="IPR051211">
    <property type="entry name" value="PG_lysyltransferase"/>
</dbReference>
<dbReference type="PANTHER" id="PTHR34697:SF2">
    <property type="entry name" value="PHOSPHATIDYLGLYCEROL LYSYLTRANSFERASE"/>
    <property type="match status" value="1"/>
</dbReference>
<dbReference type="GO" id="GO:0016755">
    <property type="term" value="F:aminoacyltransferase activity"/>
    <property type="evidence" value="ECO:0007669"/>
    <property type="project" value="TreeGrafter"/>
</dbReference>
<keyword evidence="9" id="KW-1185">Reference proteome</keyword>
<evidence type="ECO:0000313" key="8">
    <source>
        <dbReference type="EMBL" id="MCW3477796.1"/>
    </source>
</evidence>
<dbReference type="GO" id="GO:0055091">
    <property type="term" value="P:phospholipid homeostasis"/>
    <property type="evidence" value="ECO:0007669"/>
    <property type="project" value="TreeGrafter"/>
</dbReference>
<gene>
    <name evidence="8" type="ORF">OL599_24920</name>
</gene>
<dbReference type="Pfam" id="PF09924">
    <property type="entry name" value="LPG_synthase_C"/>
    <property type="match status" value="1"/>
</dbReference>
<dbReference type="GO" id="GO:0005886">
    <property type="term" value="C:plasma membrane"/>
    <property type="evidence" value="ECO:0007669"/>
    <property type="project" value="UniProtKB-SubCell"/>
</dbReference>
<accession>A0AA42CHZ5</accession>
<evidence type="ECO:0000256" key="2">
    <source>
        <dbReference type="ARBA" id="ARBA00022475"/>
    </source>
</evidence>
<name>A0AA42CHZ5_9PROT</name>
<feature type="transmembrane region" description="Helical" evidence="6">
    <location>
        <begin position="458"/>
        <end position="477"/>
    </location>
</feature>
<evidence type="ECO:0000256" key="4">
    <source>
        <dbReference type="ARBA" id="ARBA00022989"/>
    </source>
</evidence>
<dbReference type="RefSeq" id="WP_264716765.1">
    <property type="nucleotide sequence ID" value="NZ_JAPDNT010000053.1"/>
</dbReference>